<comment type="caution">
    <text evidence="3">The sequence shown here is derived from an EMBL/GenBank/DDBJ whole genome shotgun (WGS) entry which is preliminary data.</text>
</comment>
<dbReference type="InterPro" id="IPR012340">
    <property type="entry name" value="NA-bd_OB-fold"/>
</dbReference>
<sequence length="129" mass="14112">MQRITRPTLNALKAAPIQSRGFAKATLIGRLGAVPEVRDSANGKKYVRYTIAVSRPPKRDENGEIVKGPDGFAVTDTDCSIESMPRIPTGSQLAVEAVLETRQTAEGVRDILLRDISHKVVNFKSKPQQ</sequence>
<dbReference type="GeneID" id="39585343"/>
<accession>A0A427YB17</accession>
<dbReference type="PROSITE" id="PS50935">
    <property type="entry name" value="SSB"/>
    <property type="match status" value="1"/>
</dbReference>
<dbReference type="Pfam" id="PF00436">
    <property type="entry name" value="SSB"/>
    <property type="match status" value="1"/>
</dbReference>
<protein>
    <submittedName>
        <fullName evidence="3">Uncharacterized protein</fullName>
    </submittedName>
</protein>
<dbReference type="RefSeq" id="XP_028480474.1">
    <property type="nucleotide sequence ID" value="XM_028616617.1"/>
</dbReference>
<organism evidence="3 4">
    <name type="scientific">Apiotrichum porosum</name>
    <dbReference type="NCBI Taxonomy" id="105984"/>
    <lineage>
        <taxon>Eukaryota</taxon>
        <taxon>Fungi</taxon>
        <taxon>Dikarya</taxon>
        <taxon>Basidiomycota</taxon>
        <taxon>Agaricomycotina</taxon>
        <taxon>Tremellomycetes</taxon>
        <taxon>Trichosporonales</taxon>
        <taxon>Trichosporonaceae</taxon>
        <taxon>Apiotrichum</taxon>
    </lineage>
</organism>
<keyword evidence="1 2" id="KW-0238">DNA-binding</keyword>
<name>A0A427YB17_9TREE</name>
<dbReference type="OrthoDB" id="1078367at2759"/>
<dbReference type="EMBL" id="RSCE01000001">
    <property type="protein sequence ID" value="RSH88266.1"/>
    <property type="molecule type" value="Genomic_DNA"/>
</dbReference>
<gene>
    <name evidence="3" type="ORF">EHS24_000800</name>
</gene>
<evidence type="ECO:0000256" key="1">
    <source>
        <dbReference type="ARBA" id="ARBA00023125"/>
    </source>
</evidence>
<evidence type="ECO:0000313" key="3">
    <source>
        <dbReference type="EMBL" id="RSH88266.1"/>
    </source>
</evidence>
<reference evidence="3 4" key="1">
    <citation type="submission" date="2018-11" db="EMBL/GenBank/DDBJ databases">
        <title>Genome sequence of Apiotrichum porosum DSM 27194.</title>
        <authorList>
            <person name="Aliyu H."/>
            <person name="Gorte O."/>
            <person name="Ochsenreither K."/>
        </authorList>
    </citation>
    <scope>NUCLEOTIDE SEQUENCE [LARGE SCALE GENOMIC DNA]</scope>
    <source>
        <strain evidence="3 4">DSM 27194</strain>
    </source>
</reference>
<dbReference type="InterPro" id="IPR000424">
    <property type="entry name" value="Primosome_PriB/ssb"/>
</dbReference>
<dbReference type="Gene3D" id="2.40.50.140">
    <property type="entry name" value="Nucleic acid-binding proteins"/>
    <property type="match status" value="1"/>
</dbReference>
<evidence type="ECO:0000256" key="2">
    <source>
        <dbReference type="PROSITE-ProRule" id="PRU00252"/>
    </source>
</evidence>
<dbReference type="STRING" id="105984.A0A427YB17"/>
<proteinExistence type="predicted"/>
<dbReference type="Proteomes" id="UP000279236">
    <property type="component" value="Unassembled WGS sequence"/>
</dbReference>
<dbReference type="SUPFAM" id="SSF50249">
    <property type="entry name" value="Nucleic acid-binding proteins"/>
    <property type="match status" value="1"/>
</dbReference>
<dbReference type="GO" id="GO:0003697">
    <property type="term" value="F:single-stranded DNA binding"/>
    <property type="evidence" value="ECO:0007669"/>
    <property type="project" value="InterPro"/>
</dbReference>
<evidence type="ECO:0000313" key="4">
    <source>
        <dbReference type="Proteomes" id="UP000279236"/>
    </source>
</evidence>
<keyword evidence="4" id="KW-1185">Reference proteome</keyword>
<dbReference type="AlphaFoldDB" id="A0A427YB17"/>